<comment type="caution">
    <text evidence="5">The sequence shown here is derived from an EMBL/GenBank/DDBJ whole genome shotgun (WGS) entry which is preliminary data.</text>
</comment>
<dbReference type="PRINTS" id="PR00598">
    <property type="entry name" value="HTHMARR"/>
</dbReference>
<dbReference type="PANTHER" id="PTHR42756">
    <property type="entry name" value="TRANSCRIPTIONAL REGULATOR, MARR"/>
    <property type="match status" value="1"/>
</dbReference>
<keyword evidence="2" id="KW-0238">DNA-binding</keyword>
<dbReference type="PANTHER" id="PTHR42756:SF1">
    <property type="entry name" value="TRANSCRIPTIONAL REPRESSOR OF EMRAB OPERON"/>
    <property type="match status" value="1"/>
</dbReference>
<evidence type="ECO:0000256" key="2">
    <source>
        <dbReference type="ARBA" id="ARBA00023125"/>
    </source>
</evidence>
<dbReference type="PROSITE" id="PS50995">
    <property type="entry name" value="HTH_MARR_2"/>
    <property type="match status" value="1"/>
</dbReference>
<keyword evidence="3" id="KW-0804">Transcription</keyword>
<evidence type="ECO:0000313" key="6">
    <source>
        <dbReference type="Proteomes" id="UP000644441"/>
    </source>
</evidence>
<dbReference type="RefSeq" id="WP_142948314.1">
    <property type="nucleotide sequence ID" value="NZ_ARXR01000002.1"/>
</dbReference>
<dbReference type="InterPro" id="IPR036388">
    <property type="entry name" value="WH-like_DNA-bd_sf"/>
</dbReference>
<dbReference type="EMBL" id="ARXR01000002">
    <property type="protein sequence ID" value="MBF5051682.1"/>
    <property type="molecule type" value="Genomic_DNA"/>
</dbReference>
<evidence type="ECO:0000256" key="1">
    <source>
        <dbReference type="ARBA" id="ARBA00023015"/>
    </source>
</evidence>
<dbReference type="InterPro" id="IPR000835">
    <property type="entry name" value="HTH_MarR-typ"/>
</dbReference>
<evidence type="ECO:0000313" key="5">
    <source>
        <dbReference type="EMBL" id="MBF5051682.1"/>
    </source>
</evidence>
<dbReference type="InterPro" id="IPR023187">
    <property type="entry name" value="Tscrpt_reg_MarR-type_CS"/>
</dbReference>
<evidence type="ECO:0000256" key="3">
    <source>
        <dbReference type="ARBA" id="ARBA00023163"/>
    </source>
</evidence>
<dbReference type="SMART" id="SM00347">
    <property type="entry name" value="HTH_MARR"/>
    <property type="match status" value="1"/>
</dbReference>
<name>A0ABS0ADL6_9GAMM</name>
<dbReference type="Pfam" id="PF12802">
    <property type="entry name" value="MarR_2"/>
    <property type="match status" value="1"/>
</dbReference>
<organism evidence="5 6">
    <name type="scientific">Alloalcanivorax venustensis ISO4</name>
    <dbReference type="NCBI Taxonomy" id="1177184"/>
    <lineage>
        <taxon>Bacteria</taxon>
        <taxon>Pseudomonadati</taxon>
        <taxon>Pseudomonadota</taxon>
        <taxon>Gammaproteobacteria</taxon>
        <taxon>Oceanospirillales</taxon>
        <taxon>Alcanivoracaceae</taxon>
        <taxon>Alloalcanivorax</taxon>
    </lineage>
</organism>
<dbReference type="GeneID" id="99764736"/>
<gene>
    <name evidence="5" type="ORF">ISO4_00284</name>
</gene>
<accession>A0ABS0ADL6</accession>
<keyword evidence="6" id="KW-1185">Reference proteome</keyword>
<dbReference type="InterPro" id="IPR036390">
    <property type="entry name" value="WH_DNA-bd_sf"/>
</dbReference>
<dbReference type="Proteomes" id="UP000644441">
    <property type="component" value="Unassembled WGS sequence"/>
</dbReference>
<reference evidence="5 6" key="1">
    <citation type="submission" date="2012-09" db="EMBL/GenBank/DDBJ databases">
        <title>Genome Sequence of alkane-degrading Bacterium Alcanivorax venustensis ISO4.</title>
        <authorList>
            <person name="Lai Q."/>
            <person name="Shao Z."/>
        </authorList>
    </citation>
    <scope>NUCLEOTIDE SEQUENCE [LARGE SCALE GENOMIC DNA]</scope>
    <source>
        <strain evidence="5 6">ISO4</strain>
    </source>
</reference>
<proteinExistence type="predicted"/>
<evidence type="ECO:0000259" key="4">
    <source>
        <dbReference type="PROSITE" id="PS50995"/>
    </source>
</evidence>
<protein>
    <submittedName>
        <fullName evidence="5">MarR family transcriptional regulator</fullName>
    </submittedName>
</protein>
<dbReference type="PROSITE" id="PS01117">
    <property type="entry name" value="HTH_MARR_1"/>
    <property type="match status" value="1"/>
</dbReference>
<dbReference type="SUPFAM" id="SSF46785">
    <property type="entry name" value="Winged helix' DNA-binding domain"/>
    <property type="match status" value="1"/>
</dbReference>
<feature type="domain" description="HTH marR-type" evidence="4">
    <location>
        <begin position="4"/>
        <end position="136"/>
    </location>
</feature>
<sequence>MTKDTMVGLNVHDVARMIRRDFDRRAREQGLTRARWQVLWHLARHEGVHQAALAEILDVAPISLTRQLERLEQEGLVERRGDPSDRRRRRLYLTEAATPALERLRQLAALTRERAFDGLTSEQIDTFREVLEAMRANLCDRPDQGDAQ</sequence>
<dbReference type="Gene3D" id="1.10.10.10">
    <property type="entry name" value="Winged helix-like DNA-binding domain superfamily/Winged helix DNA-binding domain"/>
    <property type="match status" value="1"/>
</dbReference>
<keyword evidence="1" id="KW-0805">Transcription regulation</keyword>